<evidence type="ECO:0000256" key="1">
    <source>
        <dbReference type="SAM" id="MobiDB-lite"/>
    </source>
</evidence>
<reference evidence="4" key="1">
    <citation type="submission" date="2023-07" db="EMBL/GenBank/DDBJ databases">
        <title>Yangia mangrovi SAOS 153D genome.</title>
        <authorList>
            <person name="Verma A."/>
            <person name="Pal Y."/>
            <person name="Sundharam S."/>
            <person name="Bisht B."/>
            <person name="Srinivasan K."/>
        </authorList>
    </citation>
    <scope>NUCLEOTIDE SEQUENCE [LARGE SCALE GENOMIC DNA]</scope>
    <source>
        <strain evidence="4">SAOS 153D</strain>
    </source>
</reference>
<name>A0ABT2KPB8_9RHOB</name>
<protein>
    <submittedName>
        <fullName evidence="3">Uncharacterized protein</fullName>
    </submittedName>
</protein>
<comment type="caution">
    <text evidence="3">The sequence shown here is derived from an EMBL/GenBank/DDBJ whole genome shotgun (WGS) entry which is preliminary data.</text>
</comment>
<gene>
    <name evidence="3" type="ORF">CLG85_016970</name>
</gene>
<feature type="transmembrane region" description="Helical" evidence="2">
    <location>
        <begin position="84"/>
        <end position="106"/>
    </location>
</feature>
<keyword evidence="4" id="KW-1185">Reference proteome</keyword>
<sequence>MRLLLETAAQRNKFFTDTCRYGNIVNMAGSFLAILDFEEIDHFAPGRRACLYLEEIMFARLKMTADFTKYLAQRFRREDDGLALTEYLVVLGLMIGGVIFAVMLFGMNLNIAWTQWAEWMEGNLWITDGTEIPTTENPFDTDTGGDTSTN</sequence>
<evidence type="ECO:0000256" key="2">
    <source>
        <dbReference type="SAM" id="Phobius"/>
    </source>
</evidence>
<feature type="region of interest" description="Disordered" evidence="1">
    <location>
        <begin position="130"/>
        <end position="150"/>
    </location>
</feature>
<feature type="compositionally biased region" description="Polar residues" evidence="1">
    <location>
        <begin position="132"/>
        <end position="150"/>
    </location>
</feature>
<keyword evidence="2" id="KW-0812">Transmembrane</keyword>
<accession>A0ABT2KPB8</accession>
<evidence type="ECO:0000313" key="4">
    <source>
        <dbReference type="Proteomes" id="UP000217448"/>
    </source>
</evidence>
<keyword evidence="2" id="KW-0472">Membrane</keyword>
<dbReference type="Proteomes" id="UP000217448">
    <property type="component" value="Unassembled WGS sequence"/>
</dbReference>
<dbReference type="EMBL" id="NTHN02000034">
    <property type="protein sequence ID" value="MCT4371918.1"/>
    <property type="molecule type" value="Genomic_DNA"/>
</dbReference>
<organism evidence="3 4">
    <name type="scientific">Alloyangia mangrovi</name>
    <dbReference type="NCBI Taxonomy" id="1779329"/>
    <lineage>
        <taxon>Bacteria</taxon>
        <taxon>Pseudomonadati</taxon>
        <taxon>Pseudomonadota</taxon>
        <taxon>Alphaproteobacteria</taxon>
        <taxon>Rhodobacterales</taxon>
        <taxon>Roseobacteraceae</taxon>
        <taxon>Alloyangia</taxon>
    </lineage>
</organism>
<dbReference type="RefSeq" id="WP_141244435.1">
    <property type="nucleotide sequence ID" value="NZ_NTHN02000034.1"/>
</dbReference>
<proteinExistence type="predicted"/>
<keyword evidence="2" id="KW-1133">Transmembrane helix</keyword>
<evidence type="ECO:0000313" key="3">
    <source>
        <dbReference type="EMBL" id="MCT4371918.1"/>
    </source>
</evidence>